<dbReference type="EMBL" id="JACDUT010000001">
    <property type="protein sequence ID" value="MBA2873659.1"/>
    <property type="molecule type" value="Genomic_DNA"/>
</dbReference>
<reference evidence="3 4" key="1">
    <citation type="submission" date="2020-07" db="EMBL/GenBank/DDBJ databases">
        <title>Genomic Encyclopedia of Type Strains, Phase IV (KMG-IV): sequencing the most valuable type-strain genomes for metagenomic binning, comparative biology and taxonomic classification.</title>
        <authorList>
            <person name="Goeker M."/>
        </authorList>
    </citation>
    <scope>NUCLEOTIDE SEQUENCE [LARGE SCALE GENOMIC DNA]</scope>
    <source>
        <strain evidence="3 4">DSM 15730</strain>
    </source>
</reference>
<keyword evidence="4" id="KW-1185">Reference proteome</keyword>
<accession>A0A7V9Z416</accession>
<keyword evidence="2" id="KW-0812">Transmembrane</keyword>
<comment type="caution">
    <text evidence="3">The sequence shown here is derived from an EMBL/GenBank/DDBJ whole genome shotgun (WGS) entry which is preliminary data.</text>
</comment>
<evidence type="ECO:0000313" key="4">
    <source>
        <dbReference type="Proteomes" id="UP000523087"/>
    </source>
</evidence>
<evidence type="ECO:0000256" key="1">
    <source>
        <dbReference type="SAM" id="MobiDB-lite"/>
    </source>
</evidence>
<keyword evidence="2" id="KW-0472">Membrane</keyword>
<proteinExistence type="predicted"/>
<evidence type="ECO:0000313" key="3">
    <source>
        <dbReference type="EMBL" id="MBA2873659.1"/>
    </source>
</evidence>
<organism evidence="3 4">
    <name type="scientific">Thermaerobacillus caldiproteolyticus</name>
    <dbReference type="NCBI Taxonomy" id="247480"/>
    <lineage>
        <taxon>Bacteria</taxon>
        <taxon>Bacillati</taxon>
        <taxon>Bacillota</taxon>
        <taxon>Bacilli</taxon>
        <taxon>Bacillales</taxon>
        <taxon>Anoxybacillaceae</taxon>
        <taxon>Thermaerobacillus</taxon>
    </lineage>
</organism>
<feature type="transmembrane region" description="Helical" evidence="2">
    <location>
        <begin position="74"/>
        <end position="96"/>
    </location>
</feature>
<evidence type="ECO:0000256" key="2">
    <source>
        <dbReference type="SAM" id="Phobius"/>
    </source>
</evidence>
<dbReference type="RefSeq" id="WP_181554571.1">
    <property type="nucleotide sequence ID" value="NZ_JACDUT010000001.1"/>
</dbReference>
<name>A0A7V9Z416_9BACL</name>
<gene>
    <name evidence="3" type="ORF">HNR31_000411</name>
</gene>
<feature type="compositionally biased region" description="Low complexity" evidence="1">
    <location>
        <begin position="111"/>
        <end position="123"/>
    </location>
</feature>
<dbReference type="Proteomes" id="UP000523087">
    <property type="component" value="Unassembled WGS sequence"/>
</dbReference>
<sequence>MDKQGKEISIKINGKERPFTTETSTYIEAEISAAKEEEPLALEAPPLVSFPSETTPSKKRPKVNRMIKTRVKSAVFSIFMAVIIGTSFGFIVLNVIPEKKEPMSLQKDRSLSAISPASSSKTANVPPSSAAEGNTESAFTVSVIQAGVFSDEKAAKTYAKQLQNSGIPIVVAVGQQPISLFIAVGADKETLQPLNDWYKQKGQSTYMKSLSLGTVNDRQLQDFLTASESLYEKVAVLSARLLGKGEVKPNEWASLKNAYKQFESQSPSNNQAKQYVRHLKNAYLSLDAYQEEEDDALLWKAQQELLEALNDYISLTS</sequence>
<feature type="region of interest" description="Disordered" evidence="1">
    <location>
        <begin position="107"/>
        <end position="133"/>
    </location>
</feature>
<dbReference type="AlphaFoldDB" id="A0A7V9Z416"/>
<keyword evidence="2" id="KW-1133">Transmembrane helix</keyword>
<protein>
    <submittedName>
        <fullName evidence="3">Stage II sporulation protein B</fullName>
    </submittedName>
</protein>